<dbReference type="Proteomes" id="UP000266841">
    <property type="component" value="Unassembled WGS sequence"/>
</dbReference>
<comment type="caution">
    <text evidence="2">The sequence shown here is derived from an EMBL/GenBank/DDBJ whole genome shotgun (WGS) entry which is preliminary data.</text>
</comment>
<dbReference type="InterPro" id="IPR038351">
    <property type="entry name" value="MCD_N_sf"/>
</dbReference>
<proteinExistence type="predicted"/>
<dbReference type="Gene3D" id="1.20.140.90">
    <property type="entry name" value="Malonyl-CoA decarboxylase, oligemerization domain"/>
    <property type="match status" value="1"/>
</dbReference>
<dbReference type="PANTHER" id="PTHR28641">
    <property type="match status" value="1"/>
</dbReference>
<dbReference type="GO" id="GO:0006633">
    <property type="term" value="P:fatty acid biosynthetic process"/>
    <property type="evidence" value="ECO:0007669"/>
    <property type="project" value="InterPro"/>
</dbReference>
<dbReference type="PANTHER" id="PTHR28641:SF1">
    <property type="entry name" value="MALONYL-COA DECARBOXYLASE, MITOCHONDRIAL"/>
    <property type="match status" value="1"/>
</dbReference>
<dbReference type="GO" id="GO:2001294">
    <property type="term" value="P:malonyl-CoA catabolic process"/>
    <property type="evidence" value="ECO:0007669"/>
    <property type="project" value="TreeGrafter"/>
</dbReference>
<dbReference type="AlphaFoldDB" id="K0T977"/>
<protein>
    <recommendedName>
        <fullName evidence="1">Malonyl-CoA decarboxylase C-terminal domain-containing protein</fullName>
    </recommendedName>
</protein>
<dbReference type="OMA" id="PIDWSTP"/>
<dbReference type="eggNOG" id="KOG3018">
    <property type="taxonomic scope" value="Eukaryota"/>
</dbReference>
<dbReference type="EMBL" id="AGNL01003039">
    <property type="protein sequence ID" value="EJK75258.1"/>
    <property type="molecule type" value="Genomic_DNA"/>
</dbReference>
<dbReference type="InterPro" id="IPR038917">
    <property type="entry name" value="Malonyl_CoA_deC"/>
</dbReference>
<feature type="domain" description="Malonyl-CoA decarboxylase C-terminal" evidence="1">
    <location>
        <begin position="215"/>
        <end position="491"/>
    </location>
</feature>
<name>K0T977_THAOC</name>
<accession>K0T977</accession>
<dbReference type="GO" id="GO:0006085">
    <property type="term" value="P:acetyl-CoA biosynthetic process"/>
    <property type="evidence" value="ECO:0007669"/>
    <property type="project" value="TreeGrafter"/>
</dbReference>
<gene>
    <name evidence="2" type="ORF">THAOC_03021</name>
</gene>
<dbReference type="Pfam" id="PF05292">
    <property type="entry name" value="MCD"/>
    <property type="match status" value="1"/>
</dbReference>
<keyword evidence="3" id="KW-1185">Reference proteome</keyword>
<dbReference type="Gene3D" id="3.40.630.150">
    <property type="entry name" value="Malonyl-CoA decarboxylase, catalytic domain"/>
    <property type="match status" value="1"/>
</dbReference>
<dbReference type="InterPro" id="IPR007956">
    <property type="entry name" value="Malonyl_CoA_deC_C"/>
</dbReference>
<evidence type="ECO:0000313" key="2">
    <source>
        <dbReference type="EMBL" id="EJK75258.1"/>
    </source>
</evidence>
<organism evidence="2 3">
    <name type="scientific">Thalassiosira oceanica</name>
    <name type="common">Marine diatom</name>
    <dbReference type="NCBI Taxonomy" id="159749"/>
    <lineage>
        <taxon>Eukaryota</taxon>
        <taxon>Sar</taxon>
        <taxon>Stramenopiles</taxon>
        <taxon>Ochrophyta</taxon>
        <taxon>Bacillariophyta</taxon>
        <taxon>Coscinodiscophyceae</taxon>
        <taxon>Thalassiosirophycidae</taxon>
        <taxon>Thalassiosirales</taxon>
        <taxon>Thalassiosiraceae</taxon>
        <taxon>Thalassiosira</taxon>
    </lineage>
</organism>
<dbReference type="OrthoDB" id="426718at2759"/>
<sequence length="518" mass="58670">MGPSCGTAYLPSVPTPQPYIPPYRGVSFVAEQTSVVELFRDIRARSSPDWRQGNIGMNERHDLKPLASICTEISRTYLSLTEEDAHRWIDTNNPKLQLIRELIDDRNGVDMRALELSIKNASERGEHLSLSSVRRMRDLCAPRYEAVLDNIVRSSQDDLGVAFLVRLRSDVQKYVRYMRFMSKSEDACKGHDELLKLQNLDSSLRITLSSLFRPGVLKLERITFDETPASIIEQIALKEQVHPNRSLSELRARLGEGRRCFAFFSPSLHRSPLIFVHVALLNEIPATMDEIRGEAEKPLGGDRPELSSTCATFYSISNTEPGLAGVHLGNELIKSVMKTLQLESSTLMTFCTLSPIPKFGDWLESKLSYSTLDDIRRMLNESDLTSIRNFYSLESSPCAIISFAKTLSDLRKPSRSKPECLESISPELKPILMKLAAYYLTKETRHGRPLCPVAKFHIRNGACMFRLNYAADVSSKGIRNSFGIMINYLYKMDDIEDNRVQYELSGRVVSNEGVSRWL</sequence>
<evidence type="ECO:0000313" key="3">
    <source>
        <dbReference type="Proteomes" id="UP000266841"/>
    </source>
</evidence>
<dbReference type="GO" id="GO:0005759">
    <property type="term" value="C:mitochondrial matrix"/>
    <property type="evidence" value="ECO:0007669"/>
    <property type="project" value="TreeGrafter"/>
</dbReference>
<dbReference type="GO" id="GO:0005782">
    <property type="term" value="C:peroxisomal matrix"/>
    <property type="evidence" value="ECO:0007669"/>
    <property type="project" value="TreeGrafter"/>
</dbReference>
<dbReference type="GO" id="GO:0050080">
    <property type="term" value="F:malonyl-CoA decarboxylase activity"/>
    <property type="evidence" value="ECO:0007669"/>
    <property type="project" value="InterPro"/>
</dbReference>
<dbReference type="InterPro" id="IPR042303">
    <property type="entry name" value="Malonyl_CoA_deC_C_sf"/>
</dbReference>
<evidence type="ECO:0000259" key="1">
    <source>
        <dbReference type="Pfam" id="PF05292"/>
    </source>
</evidence>
<reference evidence="2 3" key="1">
    <citation type="journal article" date="2012" name="Genome Biol.">
        <title>Genome and low-iron response of an oceanic diatom adapted to chronic iron limitation.</title>
        <authorList>
            <person name="Lommer M."/>
            <person name="Specht M."/>
            <person name="Roy A.S."/>
            <person name="Kraemer L."/>
            <person name="Andreson R."/>
            <person name="Gutowska M.A."/>
            <person name="Wolf J."/>
            <person name="Bergner S.V."/>
            <person name="Schilhabel M.B."/>
            <person name="Klostermeier U.C."/>
            <person name="Beiko R.G."/>
            <person name="Rosenstiel P."/>
            <person name="Hippler M."/>
            <person name="Laroche J."/>
        </authorList>
    </citation>
    <scope>NUCLEOTIDE SEQUENCE [LARGE SCALE GENOMIC DNA]</scope>
    <source>
        <strain evidence="2 3">CCMP1005</strain>
    </source>
</reference>